<dbReference type="Pfam" id="PF26086">
    <property type="entry name" value="Niban2"/>
    <property type="match status" value="1"/>
</dbReference>
<dbReference type="AlphaFoldDB" id="A0A3B3SW03"/>
<reference evidence="5" key="2">
    <citation type="submission" date="2025-09" db="UniProtKB">
        <authorList>
            <consortium name="Ensembl"/>
        </authorList>
    </citation>
    <scope>IDENTIFICATION</scope>
</reference>
<feature type="transmembrane region" description="Helical" evidence="3">
    <location>
        <begin position="301"/>
        <end position="320"/>
    </location>
</feature>
<feature type="domain" description="PH" evidence="4">
    <location>
        <begin position="75"/>
        <end position="200"/>
    </location>
</feature>
<accession>A0A3B3SW03</accession>
<evidence type="ECO:0000256" key="2">
    <source>
        <dbReference type="SAM" id="MobiDB-lite"/>
    </source>
</evidence>
<evidence type="ECO:0000259" key="4">
    <source>
        <dbReference type="PROSITE" id="PS50003"/>
    </source>
</evidence>
<dbReference type="STRING" id="1676925.ENSPKIP00000034937"/>
<dbReference type="SUPFAM" id="SSF50729">
    <property type="entry name" value="PH domain-like"/>
    <property type="match status" value="1"/>
</dbReference>
<organism evidence="5 6">
    <name type="scientific">Paramormyrops kingsleyae</name>
    <dbReference type="NCBI Taxonomy" id="1676925"/>
    <lineage>
        <taxon>Eukaryota</taxon>
        <taxon>Metazoa</taxon>
        <taxon>Chordata</taxon>
        <taxon>Craniata</taxon>
        <taxon>Vertebrata</taxon>
        <taxon>Euteleostomi</taxon>
        <taxon>Actinopterygii</taxon>
        <taxon>Neopterygii</taxon>
        <taxon>Teleostei</taxon>
        <taxon>Osteoglossocephala</taxon>
        <taxon>Osteoglossomorpha</taxon>
        <taxon>Osteoglossiformes</taxon>
        <taxon>Mormyridae</taxon>
        <taxon>Paramormyrops</taxon>
    </lineage>
</organism>
<evidence type="ECO:0000256" key="3">
    <source>
        <dbReference type="SAM" id="Phobius"/>
    </source>
</evidence>
<name>A0A3B3SW03_9TELE</name>
<dbReference type="Ensembl" id="ENSPKIT00000015862.1">
    <property type="protein sequence ID" value="ENSPKIP00000034937.1"/>
    <property type="gene ID" value="ENSPKIG00000014066.1"/>
</dbReference>
<dbReference type="InterPro" id="IPR026088">
    <property type="entry name" value="Niban-like"/>
</dbReference>
<evidence type="ECO:0000256" key="1">
    <source>
        <dbReference type="ARBA" id="ARBA00010251"/>
    </source>
</evidence>
<feature type="transmembrane region" description="Helical" evidence="3">
    <location>
        <begin position="271"/>
        <end position="294"/>
    </location>
</feature>
<dbReference type="InterPro" id="IPR001849">
    <property type="entry name" value="PH_domain"/>
</dbReference>
<proteinExistence type="inferred from homology"/>
<sequence>MRGPSGPPAPASVLFSPPHLCLSPPAHTRDILADFGRLYDQQYKVALFNKVRLEIEGSGGPQSQLLHRKVPLEDKSIFSGGLYQYLEDSKKWRIRYYFIPDSYNIDCYENKMAHEKGLGPKGTISCAGYKVLSSMEEYLELLNNSLPGEGGSKAGGPPFLKCATEFPLLLWHPYARHHYFCVMTEKEHKKWLAVFQDCIRHANNGLSEECKVQTPAFTDSVRLYRQALGQYGTWDMMCGVPPQVRLKRKKSPKAQMRSYCDNALCSAPTYAILYMPLHIYMLCVCVCVCVCVYAHTCAHTHLCIVCVCKWPLFLLVPLIGHASNNTPPLLPRAMENLSDLSDGGWNGVFEGGNCSQHMEKVSLLAYHPVKMQSCYEKVEQLQLEGLQQRFDVCSPSVFIQRAQILMREQMDNAVFTFEQLLNQSLDGPEGEDLSKITNRCQERVIKKYDYDSSTVRKRFFKEALLQIIIPYMLKQLSPSCSEELPRFQELIFEDFSRFILVENIFEEVVLQSVMKDIITAVHEAAVQRRHNLFRDSMILTNSDPNLQLLGENPSIDWGAQRGRGKGGAESAELFRRRHQVVSMVKLDERDPSLQIPGQDWIPEEEGEEDGDEASTSPAFSPGLASSPGPDSNLGLASRPGPDSNLGLASRPGPDSNLGLASTLISASNLIPAFCSAPVSIPVPASNVESGTNLDPASSPDPTAILDPGSSLDPTSSPDPNTQMSPDSVHEIRHLINPFVEVLVPASEPDGPLLPNGIIPSGDGEDSVTNLCTTEWNPLQEAKGVLPGRSGKINEDESKNFTKADVQLETPMSGTELVHPTVNHQNDSGFQSPASEVLDEEERQPVSEVLKAEESTICPEMVKVMFESSDVAPPMESVA</sequence>
<dbReference type="GeneTree" id="ENSGT00940000154149"/>
<evidence type="ECO:0000313" key="5">
    <source>
        <dbReference type="Ensembl" id="ENSPKIP00000034937.1"/>
    </source>
</evidence>
<feature type="region of interest" description="Disordered" evidence="2">
    <location>
        <begin position="688"/>
        <end position="725"/>
    </location>
</feature>
<feature type="region of interest" description="Disordered" evidence="2">
    <location>
        <begin position="820"/>
        <end position="847"/>
    </location>
</feature>
<dbReference type="InterPro" id="IPR059060">
    <property type="entry name" value="Niban_1/2/3_dom"/>
</dbReference>
<reference evidence="5" key="1">
    <citation type="submission" date="2025-08" db="UniProtKB">
        <authorList>
            <consortium name="Ensembl"/>
        </authorList>
    </citation>
    <scope>IDENTIFICATION</scope>
</reference>
<dbReference type="Proteomes" id="UP000261540">
    <property type="component" value="Unplaced"/>
</dbReference>
<feature type="region of interest" description="Disordered" evidence="2">
    <location>
        <begin position="592"/>
        <end position="650"/>
    </location>
</feature>
<evidence type="ECO:0000313" key="6">
    <source>
        <dbReference type="Proteomes" id="UP000261540"/>
    </source>
</evidence>
<protein>
    <submittedName>
        <fullName evidence="5">Niban apoptosis regulator 2a</fullName>
    </submittedName>
</protein>
<dbReference type="PANTHER" id="PTHR14392:SF2">
    <property type="entry name" value="PROTEIN NIBAN 2"/>
    <property type="match status" value="1"/>
</dbReference>
<keyword evidence="3" id="KW-0472">Membrane</keyword>
<feature type="compositionally biased region" description="Acidic residues" evidence="2">
    <location>
        <begin position="601"/>
        <end position="612"/>
    </location>
</feature>
<keyword evidence="6" id="KW-1185">Reference proteome</keyword>
<keyword evidence="3" id="KW-1133">Transmembrane helix</keyword>
<dbReference type="CDD" id="cd23949">
    <property type="entry name" value="Niban-like"/>
    <property type="match status" value="1"/>
</dbReference>
<keyword evidence="3" id="KW-0812">Transmembrane</keyword>
<comment type="similarity">
    <text evidence="1">Belongs to the Niban family.</text>
</comment>
<dbReference type="PANTHER" id="PTHR14392">
    <property type="entry name" value="NIBAN FAMILY MEMBER"/>
    <property type="match status" value="1"/>
</dbReference>
<dbReference type="Gene3D" id="2.30.29.30">
    <property type="entry name" value="Pleckstrin-homology domain (PH domain)/Phosphotyrosine-binding domain (PTB)"/>
    <property type="match status" value="1"/>
</dbReference>
<dbReference type="PROSITE" id="PS50003">
    <property type="entry name" value="PH_DOMAIN"/>
    <property type="match status" value="1"/>
</dbReference>
<feature type="compositionally biased region" description="Polar residues" evidence="2">
    <location>
        <begin position="821"/>
        <end position="833"/>
    </location>
</feature>
<feature type="compositionally biased region" description="Polar residues" evidence="2">
    <location>
        <begin position="711"/>
        <end position="725"/>
    </location>
</feature>
<dbReference type="Pfam" id="PF26089">
    <property type="entry name" value="PH_Niban2"/>
    <property type="match status" value="1"/>
</dbReference>
<dbReference type="InterPro" id="IPR011993">
    <property type="entry name" value="PH-like_dom_sf"/>
</dbReference>